<gene>
    <name evidence="7" type="ORF">PMACD_LOCUS7185</name>
</gene>
<dbReference type="InterPro" id="IPR005829">
    <property type="entry name" value="Sugar_transporter_CS"/>
</dbReference>
<feature type="transmembrane region" description="Helical" evidence="5">
    <location>
        <begin position="384"/>
        <end position="402"/>
    </location>
</feature>
<dbReference type="Pfam" id="PF00083">
    <property type="entry name" value="Sugar_tr"/>
    <property type="match status" value="1"/>
</dbReference>
<dbReference type="Gene3D" id="1.20.1250.20">
    <property type="entry name" value="MFS general substrate transporter like domains"/>
    <property type="match status" value="1"/>
</dbReference>
<evidence type="ECO:0000256" key="2">
    <source>
        <dbReference type="ARBA" id="ARBA00022692"/>
    </source>
</evidence>
<dbReference type="EMBL" id="CAJOBZ010000016">
    <property type="protein sequence ID" value="CAF4852382.1"/>
    <property type="molecule type" value="Genomic_DNA"/>
</dbReference>
<dbReference type="InterPro" id="IPR020846">
    <property type="entry name" value="MFS_dom"/>
</dbReference>
<feature type="transmembrane region" description="Helical" evidence="5">
    <location>
        <begin position="240"/>
        <end position="263"/>
    </location>
</feature>
<feature type="domain" description="Major facilitator superfamily (MFS) profile" evidence="6">
    <location>
        <begin position="96"/>
        <end position="528"/>
    </location>
</feature>
<evidence type="ECO:0000256" key="4">
    <source>
        <dbReference type="ARBA" id="ARBA00023136"/>
    </source>
</evidence>
<feature type="transmembrane region" description="Helical" evidence="5">
    <location>
        <begin position="497"/>
        <end position="518"/>
    </location>
</feature>
<dbReference type="GO" id="GO:0022857">
    <property type="term" value="F:transmembrane transporter activity"/>
    <property type="evidence" value="ECO:0007669"/>
    <property type="project" value="InterPro"/>
</dbReference>
<proteinExistence type="predicted"/>
<feature type="transmembrane region" description="Helical" evidence="5">
    <location>
        <begin position="414"/>
        <end position="431"/>
    </location>
</feature>
<dbReference type="PROSITE" id="PS00216">
    <property type="entry name" value="SUGAR_TRANSPORT_1"/>
    <property type="match status" value="2"/>
</dbReference>
<dbReference type="AlphaFoldDB" id="A0A821S2W9"/>
<evidence type="ECO:0000256" key="5">
    <source>
        <dbReference type="SAM" id="Phobius"/>
    </source>
</evidence>
<feature type="transmembrane region" description="Helical" evidence="5">
    <location>
        <begin position="36"/>
        <end position="55"/>
    </location>
</feature>
<feature type="transmembrane region" description="Helical" evidence="5">
    <location>
        <begin position="437"/>
        <end position="460"/>
    </location>
</feature>
<evidence type="ECO:0000256" key="1">
    <source>
        <dbReference type="ARBA" id="ARBA00004141"/>
    </source>
</evidence>
<evidence type="ECO:0000313" key="8">
    <source>
        <dbReference type="Proteomes" id="UP000663880"/>
    </source>
</evidence>
<keyword evidence="3 5" id="KW-1133">Transmembrane helix</keyword>
<protein>
    <recommendedName>
        <fullName evidence="6">Major facilitator superfamily (MFS) profile domain-containing protein</fullName>
    </recommendedName>
</protein>
<reference evidence="7" key="1">
    <citation type="submission" date="2021-02" db="EMBL/GenBank/DDBJ databases">
        <authorList>
            <person name="Steward A R."/>
        </authorList>
    </citation>
    <scope>NUCLEOTIDE SEQUENCE</scope>
</reference>
<feature type="transmembrane region" description="Helical" evidence="5">
    <location>
        <begin position="206"/>
        <end position="228"/>
    </location>
</feature>
<dbReference type="InterPro" id="IPR036259">
    <property type="entry name" value="MFS_trans_sf"/>
</dbReference>
<feature type="transmembrane region" description="Helical" evidence="5">
    <location>
        <begin position="351"/>
        <end position="372"/>
    </location>
</feature>
<sequence length="538" mass="59866">MAINTSESSDTIEKNIDLDYVLVNELGQFGRFQLKYICLIALPLMTAAFFSDYVFTAAALPQRCRIPECGERNKSAVFHPEWIANAIPVIEEESELASCERYVSVYPGYNSSVLDCPIDLFDHSRTKKCDGFVYGGDNSVVYDFDLGCEEWLRSLSGTLSSLGTLLVLPLVGFISDHFGRRMALLFSVFNTALFGISKAFSVNYTMFLILQLLETTLGAGLASSAFIFGAELVGPKYRVVTSATLASAFALGEVLLGAIAWLVRPWRTLILTLYIPVFLLLSYHWILFESVRWLLAKQKYDEARNVLENVAKTNNAVISATSMDALLNPPTIIKNSEQRSLIAFIFRSRVLFRRVCTTPIWWMTTTFIYYGLSINSTSLSSTIYLNYILAVAVEIPGFYSAVLTLDRFGRRKTLCCGFFISAACNLAFIFIPLDLSILRLVIYLGGKFSISLVLASLYLYTSELYPTEFRHSLLGFSSMVGRIGPVCAPLTPLLTAYWHGLPHTIFAIFGALSGLLVLTQPETLSKKLPDTLEEAEAI</sequence>
<keyword evidence="4 5" id="KW-0472">Membrane</keyword>
<dbReference type="SUPFAM" id="SSF103473">
    <property type="entry name" value="MFS general substrate transporter"/>
    <property type="match status" value="1"/>
</dbReference>
<comment type="caution">
    <text evidence="7">The sequence shown here is derived from an EMBL/GenBank/DDBJ whole genome shotgun (WGS) entry which is preliminary data.</text>
</comment>
<comment type="subcellular location">
    <subcellularLocation>
        <location evidence="1">Membrane</location>
        <topology evidence="1">Multi-pass membrane protein</topology>
    </subcellularLocation>
</comment>
<evidence type="ECO:0000259" key="6">
    <source>
        <dbReference type="PROSITE" id="PS50850"/>
    </source>
</evidence>
<dbReference type="PANTHER" id="PTHR24064">
    <property type="entry name" value="SOLUTE CARRIER FAMILY 22 MEMBER"/>
    <property type="match status" value="1"/>
</dbReference>
<keyword evidence="2 5" id="KW-0812">Transmembrane</keyword>
<organism evidence="7 8">
    <name type="scientific">Pieris macdunnoughi</name>
    <dbReference type="NCBI Taxonomy" id="345717"/>
    <lineage>
        <taxon>Eukaryota</taxon>
        <taxon>Metazoa</taxon>
        <taxon>Ecdysozoa</taxon>
        <taxon>Arthropoda</taxon>
        <taxon>Hexapoda</taxon>
        <taxon>Insecta</taxon>
        <taxon>Pterygota</taxon>
        <taxon>Neoptera</taxon>
        <taxon>Endopterygota</taxon>
        <taxon>Lepidoptera</taxon>
        <taxon>Glossata</taxon>
        <taxon>Ditrysia</taxon>
        <taxon>Papilionoidea</taxon>
        <taxon>Pieridae</taxon>
        <taxon>Pierinae</taxon>
        <taxon>Pieris</taxon>
    </lineage>
</organism>
<dbReference type="InterPro" id="IPR005828">
    <property type="entry name" value="MFS_sugar_transport-like"/>
</dbReference>
<accession>A0A821S2W9</accession>
<dbReference type="Proteomes" id="UP000663880">
    <property type="component" value="Unassembled WGS sequence"/>
</dbReference>
<evidence type="ECO:0000313" key="7">
    <source>
        <dbReference type="EMBL" id="CAF4852382.1"/>
    </source>
</evidence>
<feature type="transmembrane region" description="Helical" evidence="5">
    <location>
        <begin position="183"/>
        <end position="200"/>
    </location>
</feature>
<name>A0A821S2W9_9NEOP</name>
<dbReference type="PROSITE" id="PS50850">
    <property type="entry name" value="MFS"/>
    <property type="match status" value="1"/>
</dbReference>
<keyword evidence="8" id="KW-1185">Reference proteome</keyword>
<dbReference type="OrthoDB" id="6884957at2759"/>
<feature type="transmembrane region" description="Helical" evidence="5">
    <location>
        <begin position="472"/>
        <end position="491"/>
    </location>
</feature>
<feature type="transmembrane region" description="Helical" evidence="5">
    <location>
        <begin position="269"/>
        <end position="288"/>
    </location>
</feature>
<dbReference type="GO" id="GO:0016020">
    <property type="term" value="C:membrane"/>
    <property type="evidence" value="ECO:0007669"/>
    <property type="project" value="UniProtKB-SubCell"/>
</dbReference>
<feature type="transmembrane region" description="Helical" evidence="5">
    <location>
        <begin position="151"/>
        <end position="171"/>
    </location>
</feature>
<evidence type="ECO:0000256" key="3">
    <source>
        <dbReference type="ARBA" id="ARBA00022989"/>
    </source>
</evidence>